<gene>
    <name evidence="4" type="primary">LOC117577225</name>
</gene>
<protein>
    <submittedName>
        <fullName evidence="4">Transcription factor Adf-1-like</fullName>
    </submittedName>
</protein>
<accession>A0A6P8XXE4</accession>
<dbReference type="Pfam" id="PF10545">
    <property type="entry name" value="MADF_DNA_bdg"/>
    <property type="match status" value="1"/>
</dbReference>
<dbReference type="InterPro" id="IPR039353">
    <property type="entry name" value="TF_Adf1"/>
</dbReference>
<dbReference type="GO" id="GO:0005634">
    <property type="term" value="C:nucleus"/>
    <property type="evidence" value="ECO:0007669"/>
    <property type="project" value="TreeGrafter"/>
</dbReference>
<evidence type="ECO:0000259" key="2">
    <source>
        <dbReference type="PROSITE" id="PS51029"/>
    </source>
</evidence>
<dbReference type="GO" id="GO:0005667">
    <property type="term" value="C:transcription regulator complex"/>
    <property type="evidence" value="ECO:0007669"/>
    <property type="project" value="TreeGrafter"/>
</dbReference>
<feature type="compositionally biased region" description="Basic and acidic residues" evidence="1">
    <location>
        <begin position="138"/>
        <end position="147"/>
    </location>
</feature>
<feature type="region of interest" description="Disordered" evidence="1">
    <location>
        <begin position="138"/>
        <end position="159"/>
    </location>
</feature>
<dbReference type="PROSITE" id="PS51029">
    <property type="entry name" value="MADF"/>
    <property type="match status" value="1"/>
</dbReference>
<name>A0A6P8XXE4_DROAB</name>
<proteinExistence type="predicted"/>
<sequence>MDIENLISEVFLRPALWDQKSKNYHNRILVEKNWTEIENMLETSKDGLKKKWKNLRDQFRNEWKKIPISKSGDSGVSEEAYSNYTSWPHFNSLLFLKDQIKPCKSVGNFEASQLSFEPSSSEFASQLSQDEIISEEIHELCEDETPKKKSKRSLMRQRN</sequence>
<dbReference type="GeneID" id="117577225"/>
<dbReference type="PANTHER" id="PTHR12243">
    <property type="entry name" value="MADF DOMAIN TRANSCRIPTION FACTOR"/>
    <property type="match status" value="1"/>
</dbReference>
<feature type="domain" description="MADF" evidence="2">
    <location>
        <begin position="5"/>
        <end position="101"/>
    </location>
</feature>
<keyword evidence="3" id="KW-1185">Reference proteome</keyword>
<dbReference type="OrthoDB" id="6159213at2759"/>
<dbReference type="PANTHER" id="PTHR12243:SF69">
    <property type="entry name" value="SI:CH73-59F11.3"/>
    <property type="match status" value="1"/>
</dbReference>
<reference evidence="4" key="1">
    <citation type="submission" date="2025-08" db="UniProtKB">
        <authorList>
            <consortium name="RefSeq"/>
        </authorList>
    </citation>
    <scope>IDENTIFICATION</scope>
    <source>
        <strain evidence="4">15112-1751.03</strain>
        <tissue evidence="4">Whole Adult</tissue>
    </source>
</reference>
<dbReference type="Proteomes" id="UP000515160">
    <property type="component" value="Unplaced"/>
</dbReference>
<dbReference type="SMART" id="SM00595">
    <property type="entry name" value="MADF"/>
    <property type="match status" value="1"/>
</dbReference>
<evidence type="ECO:0000313" key="3">
    <source>
        <dbReference type="Proteomes" id="UP000515160"/>
    </source>
</evidence>
<evidence type="ECO:0000256" key="1">
    <source>
        <dbReference type="SAM" id="MobiDB-lite"/>
    </source>
</evidence>
<dbReference type="AlphaFoldDB" id="A0A6P8XXE4"/>
<dbReference type="RefSeq" id="XP_034118108.1">
    <property type="nucleotide sequence ID" value="XM_034262217.2"/>
</dbReference>
<evidence type="ECO:0000313" key="4">
    <source>
        <dbReference type="RefSeq" id="XP_034118108.1"/>
    </source>
</evidence>
<dbReference type="GO" id="GO:0006357">
    <property type="term" value="P:regulation of transcription by RNA polymerase II"/>
    <property type="evidence" value="ECO:0007669"/>
    <property type="project" value="TreeGrafter"/>
</dbReference>
<dbReference type="InterPro" id="IPR006578">
    <property type="entry name" value="MADF-dom"/>
</dbReference>
<feature type="compositionally biased region" description="Basic residues" evidence="1">
    <location>
        <begin position="148"/>
        <end position="159"/>
    </location>
</feature>
<organism evidence="3 4">
    <name type="scientific">Drosophila albomicans</name>
    <name type="common">Fruit fly</name>
    <dbReference type="NCBI Taxonomy" id="7291"/>
    <lineage>
        <taxon>Eukaryota</taxon>
        <taxon>Metazoa</taxon>
        <taxon>Ecdysozoa</taxon>
        <taxon>Arthropoda</taxon>
        <taxon>Hexapoda</taxon>
        <taxon>Insecta</taxon>
        <taxon>Pterygota</taxon>
        <taxon>Neoptera</taxon>
        <taxon>Endopterygota</taxon>
        <taxon>Diptera</taxon>
        <taxon>Brachycera</taxon>
        <taxon>Muscomorpha</taxon>
        <taxon>Ephydroidea</taxon>
        <taxon>Drosophilidae</taxon>
        <taxon>Drosophila</taxon>
    </lineage>
</organism>